<name>A0A9W4X5W6_9GLOM</name>
<feature type="compositionally biased region" description="Basic residues" evidence="1">
    <location>
        <begin position="32"/>
        <end position="44"/>
    </location>
</feature>
<proteinExistence type="predicted"/>
<protein>
    <submittedName>
        <fullName evidence="2">3657_t:CDS:1</fullName>
    </submittedName>
</protein>
<evidence type="ECO:0000313" key="3">
    <source>
        <dbReference type="Proteomes" id="UP001153678"/>
    </source>
</evidence>
<evidence type="ECO:0000256" key="1">
    <source>
        <dbReference type="SAM" id="MobiDB-lite"/>
    </source>
</evidence>
<comment type="caution">
    <text evidence="2">The sequence shown here is derived from an EMBL/GenBank/DDBJ whole genome shotgun (WGS) entry which is preliminary data.</text>
</comment>
<feature type="compositionally biased region" description="Polar residues" evidence="1">
    <location>
        <begin position="54"/>
        <end position="71"/>
    </location>
</feature>
<feature type="region of interest" description="Disordered" evidence="1">
    <location>
        <begin position="1"/>
        <end position="80"/>
    </location>
</feature>
<dbReference type="EMBL" id="CAMKVN010005430">
    <property type="protein sequence ID" value="CAI2188830.1"/>
    <property type="molecule type" value="Genomic_DNA"/>
</dbReference>
<accession>A0A9W4X5W6</accession>
<dbReference type="AlphaFoldDB" id="A0A9W4X5W6"/>
<keyword evidence="3" id="KW-1185">Reference proteome</keyword>
<evidence type="ECO:0000313" key="2">
    <source>
        <dbReference type="EMBL" id="CAI2188830.1"/>
    </source>
</evidence>
<reference evidence="2" key="1">
    <citation type="submission" date="2022-08" db="EMBL/GenBank/DDBJ databases">
        <authorList>
            <person name="Kallberg Y."/>
            <person name="Tangrot J."/>
            <person name="Rosling A."/>
        </authorList>
    </citation>
    <scope>NUCLEOTIDE SEQUENCE</scope>
    <source>
        <strain evidence="2">Wild A</strain>
    </source>
</reference>
<dbReference type="Proteomes" id="UP001153678">
    <property type="component" value="Unassembled WGS sequence"/>
</dbReference>
<organism evidence="2 3">
    <name type="scientific">Funneliformis geosporum</name>
    <dbReference type="NCBI Taxonomy" id="1117311"/>
    <lineage>
        <taxon>Eukaryota</taxon>
        <taxon>Fungi</taxon>
        <taxon>Fungi incertae sedis</taxon>
        <taxon>Mucoromycota</taxon>
        <taxon>Glomeromycotina</taxon>
        <taxon>Glomeromycetes</taxon>
        <taxon>Glomerales</taxon>
        <taxon>Glomeraceae</taxon>
        <taxon>Funneliformis</taxon>
    </lineage>
</organism>
<gene>
    <name evidence="2" type="ORF">FWILDA_LOCUS13777</name>
</gene>
<sequence length="108" mass="12646">MPPKKQYTPQNSVTRNSKKNDDTQANLDTKPKKTQNHTKQRLKAKKENVEPNLETGTSNQPESSQFQQAREYQQVPAEHQQQIFPQQEEHHIIKIINNKFPADTRITR</sequence>